<name>A0A4V2UWY8_9GAMM</name>
<evidence type="ECO:0000313" key="2">
    <source>
        <dbReference type="Proteomes" id="UP000294599"/>
    </source>
</evidence>
<organism evidence="1 2">
    <name type="scientific">Pseudofulvimonas gallinarii</name>
    <dbReference type="NCBI Taxonomy" id="634155"/>
    <lineage>
        <taxon>Bacteria</taxon>
        <taxon>Pseudomonadati</taxon>
        <taxon>Pseudomonadota</taxon>
        <taxon>Gammaproteobacteria</taxon>
        <taxon>Lysobacterales</taxon>
        <taxon>Rhodanobacteraceae</taxon>
        <taxon>Pseudofulvimonas</taxon>
    </lineage>
</organism>
<dbReference type="Proteomes" id="UP000294599">
    <property type="component" value="Unassembled WGS sequence"/>
</dbReference>
<keyword evidence="2" id="KW-1185">Reference proteome</keyword>
<dbReference type="EMBL" id="SMAF01000001">
    <property type="protein sequence ID" value="TCT01448.1"/>
    <property type="molecule type" value="Genomic_DNA"/>
</dbReference>
<sequence length="105" mass="11495">MLAAMGLSIEYAIGYALGLRRFQLGDGYPLPPTPEERSDRGRFGDRALGFQEGLAGKPPGGLPLEYTAFVQLRVPAITKARWQSASAERGMRLEDWIISRLDAAS</sequence>
<proteinExistence type="predicted"/>
<gene>
    <name evidence="1" type="ORF">EDC25_101318</name>
</gene>
<evidence type="ECO:0000313" key="1">
    <source>
        <dbReference type="EMBL" id="TCT01448.1"/>
    </source>
</evidence>
<reference evidence="1 2" key="1">
    <citation type="submission" date="2019-03" db="EMBL/GenBank/DDBJ databases">
        <title>Genomic Encyclopedia of Type Strains, Phase IV (KMG-IV): sequencing the most valuable type-strain genomes for metagenomic binning, comparative biology and taxonomic classification.</title>
        <authorList>
            <person name="Goeker M."/>
        </authorList>
    </citation>
    <scope>NUCLEOTIDE SEQUENCE [LARGE SCALE GENOMIC DNA]</scope>
    <source>
        <strain evidence="1 2">DSM 21944</strain>
    </source>
</reference>
<comment type="caution">
    <text evidence="1">The sequence shown here is derived from an EMBL/GenBank/DDBJ whole genome shotgun (WGS) entry which is preliminary data.</text>
</comment>
<accession>A0A4V2UWY8</accession>
<protein>
    <submittedName>
        <fullName evidence="1">Uncharacterized protein</fullName>
    </submittedName>
</protein>
<dbReference type="AlphaFoldDB" id="A0A4V2UWY8"/>